<dbReference type="GeneID" id="63801721"/>
<evidence type="ECO:0000256" key="3">
    <source>
        <dbReference type="ARBA" id="ARBA00023002"/>
    </source>
</evidence>
<dbReference type="GO" id="GO:0016491">
    <property type="term" value="F:oxidoreductase activity"/>
    <property type="evidence" value="ECO:0007669"/>
    <property type="project" value="UniProtKB-KW"/>
</dbReference>
<keyword evidence="2" id="KW-0521">NADP</keyword>
<dbReference type="InterPro" id="IPR036291">
    <property type="entry name" value="NAD(P)-bd_dom_sf"/>
</dbReference>
<comment type="caution">
    <text evidence="5">The sequence shown here is derived from an EMBL/GenBank/DDBJ whole genome shotgun (WGS) entry which is preliminary data.</text>
</comment>
<evidence type="ECO:0000313" key="6">
    <source>
        <dbReference type="Proteomes" id="UP000193922"/>
    </source>
</evidence>
<name>A0A1Y1WG49_9FUNG</name>
<dbReference type="SUPFAM" id="SSF51735">
    <property type="entry name" value="NAD(P)-binding Rossmann-fold domains"/>
    <property type="match status" value="1"/>
</dbReference>
<evidence type="ECO:0000259" key="4">
    <source>
        <dbReference type="Pfam" id="PF05368"/>
    </source>
</evidence>
<dbReference type="InterPro" id="IPR008030">
    <property type="entry name" value="NmrA-like"/>
</dbReference>
<organism evidence="5 6">
    <name type="scientific">Linderina pennispora</name>
    <dbReference type="NCBI Taxonomy" id="61395"/>
    <lineage>
        <taxon>Eukaryota</taxon>
        <taxon>Fungi</taxon>
        <taxon>Fungi incertae sedis</taxon>
        <taxon>Zoopagomycota</taxon>
        <taxon>Kickxellomycotina</taxon>
        <taxon>Kickxellomycetes</taxon>
        <taxon>Kickxellales</taxon>
        <taxon>Kickxellaceae</taxon>
        <taxon>Linderina</taxon>
    </lineage>
</organism>
<evidence type="ECO:0000256" key="1">
    <source>
        <dbReference type="ARBA" id="ARBA00006328"/>
    </source>
</evidence>
<dbReference type="RefSeq" id="XP_040745876.1">
    <property type="nucleotide sequence ID" value="XM_040885073.1"/>
</dbReference>
<sequence length="316" mass="35232">MPETVAVIGATGAQGGSVVASLYESPDQYHIRGVTRNVSSDRVKELRAQYPNVEWVAADNYDPESLRRAFKNVDIVFANTNYLQPEVLAQVDAGDLDAEFKLGKNIVDAAIAEGVSHIIYSSLESAAKGSNGKYTKVYELEGKNKIEQYIRSQSDKVKGYYVYAGFYFQNLLGTAKWTTTANSDGDEVPAVRFSYPLPRDTKLPYVDIEKDLGNAVRLIADNRGDYEGKIVGAYSGLYSSGDIVDTFTRVTGVPATYVNEKFEGFDRSEIYAMLDYFVEFGEFVESDVVFASKVSPRPFVDLGQFWQRYSDFRPPQ</sequence>
<dbReference type="OrthoDB" id="3358371at2759"/>
<dbReference type="Pfam" id="PF05368">
    <property type="entry name" value="NmrA"/>
    <property type="match status" value="1"/>
</dbReference>
<protein>
    <submittedName>
        <fullName evidence="5">NAD(P)-binding protein</fullName>
    </submittedName>
</protein>
<keyword evidence="3" id="KW-0560">Oxidoreductase</keyword>
<dbReference type="PANTHER" id="PTHR42748">
    <property type="entry name" value="NITROGEN METABOLITE REPRESSION PROTEIN NMRA FAMILY MEMBER"/>
    <property type="match status" value="1"/>
</dbReference>
<dbReference type="Gene3D" id="3.40.50.720">
    <property type="entry name" value="NAD(P)-binding Rossmann-like Domain"/>
    <property type="match status" value="1"/>
</dbReference>
<dbReference type="GO" id="GO:0005634">
    <property type="term" value="C:nucleus"/>
    <property type="evidence" value="ECO:0007669"/>
    <property type="project" value="TreeGrafter"/>
</dbReference>
<feature type="domain" description="NmrA-like" evidence="4">
    <location>
        <begin position="3"/>
        <end position="301"/>
    </location>
</feature>
<proteinExistence type="inferred from homology"/>
<reference evidence="5 6" key="1">
    <citation type="submission" date="2016-07" db="EMBL/GenBank/DDBJ databases">
        <title>Pervasive Adenine N6-methylation of Active Genes in Fungi.</title>
        <authorList>
            <consortium name="DOE Joint Genome Institute"/>
            <person name="Mondo S.J."/>
            <person name="Dannebaum R.O."/>
            <person name="Kuo R.C."/>
            <person name="Labutti K."/>
            <person name="Haridas S."/>
            <person name="Kuo A."/>
            <person name="Salamov A."/>
            <person name="Ahrendt S.R."/>
            <person name="Lipzen A."/>
            <person name="Sullivan W."/>
            <person name="Andreopoulos W.B."/>
            <person name="Clum A."/>
            <person name="Lindquist E."/>
            <person name="Daum C."/>
            <person name="Ramamoorthy G.K."/>
            <person name="Gryganskyi A."/>
            <person name="Culley D."/>
            <person name="Magnuson J.K."/>
            <person name="James T.Y."/>
            <person name="O'Malley M.A."/>
            <person name="Stajich J.E."/>
            <person name="Spatafora J.W."/>
            <person name="Visel A."/>
            <person name="Grigoriev I.V."/>
        </authorList>
    </citation>
    <scope>NUCLEOTIDE SEQUENCE [LARGE SCALE GENOMIC DNA]</scope>
    <source>
        <strain evidence="5 6">ATCC 12442</strain>
    </source>
</reference>
<keyword evidence="6" id="KW-1185">Reference proteome</keyword>
<dbReference type="Proteomes" id="UP000193922">
    <property type="component" value="Unassembled WGS sequence"/>
</dbReference>
<evidence type="ECO:0000256" key="2">
    <source>
        <dbReference type="ARBA" id="ARBA00022857"/>
    </source>
</evidence>
<dbReference type="PANTHER" id="PTHR42748:SF30">
    <property type="entry name" value="NMRA-LIKE DOMAIN-CONTAINING PROTEIN"/>
    <property type="match status" value="1"/>
</dbReference>
<dbReference type="EMBL" id="MCFD01000003">
    <property type="protein sequence ID" value="ORX72452.1"/>
    <property type="molecule type" value="Genomic_DNA"/>
</dbReference>
<accession>A0A1Y1WG49</accession>
<comment type="similarity">
    <text evidence="1">Belongs to the NmrA-type oxidoreductase family.</text>
</comment>
<dbReference type="InterPro" id="IPR051164">
    <property type="entry name" value="NmrA-like_oxidored"/>
</dbReference>
<dbReference type="AlphaFoldDB" id="A0A1Y1WG49"/>
<evidence type="ECO:0000313" key="5">
    <source>
        <dbReference type="EMBL" id="ORX72452.1"/>
    </source>
</evidence>
<dbReference type="CDD" id="cd05251">
    <property type="entry name" value="NmrA_like_SDR_a"/>
    <property type="match status" value="1"/>
</dbReference>
<dbReference type="STRING" id="61395.A0A1Y1WG49"/>
<gene>
    <name evidence="5" type="ORF">DL89DRAFT_244772</name>
</gene>
<dbReference type="Gene3D" id="3.90.25.10">
    <property type="entry name" value="UDP-galactose 4-epimerase, domain 1"/>
    <property type="match status" value="1"/>
</dbReference>